<reference evidence="2 3" key="1">
    <citation type="submission" date="2011-07" db="EMBL/GenBank/DDBJ databases">
        <authorList>
            <person name="Coyne R."/>
            <person name="Brami D."/>
            <person name="Johnson J."/>
            <person name="Hostetler J."/>
            <person name="Hannick L."/>
            <person name="Clark T."/>
            <person name="Cassidy-Hanley D."/>
            <person name="Inman J."/>
        </authorList>
    </citation>
    <scope>NUCLEOTIDE SEQUENCE [LARGE SCALE GENOMIC DNA]</scope>
    <source>
        <strain evidence="2 3">G5</strain>
    </source>
</reference>
<name>G0QYR6_ICHMU</name>
<dbReference type="RefSeq" id="XP_004030863.1">
    <property type="nucleotide sequence ID" value="XM_004030815.1"/>
</dbReference>
<sequence>SFFHIIFQHSFQQRFQIIYISILRIQIYHRRYLIPKNLFIKLQKLINLIFLITPMHKIWILMKYNLKETNPICKNITFFFVNNNTLIHSQKIEDFRCKIARFFIQKKPKTLIKIFKPYFFRITEIRQFKLRIFIKNKYIIRFYIIMCYIFFLMQVKQGNSNLFYQFFNFNYVTLQQIFSFFPFYLINF</sequence>
<dbReference type="Proteomes" id="UP000008983">
    <property type="component" value="Unassembled WGS sequence"/>
</dbReference>
<accession>G0QYR6</accession>
<keyword evidence="1" id="KW-1133">Transmembrane helix</keyword>
<feature type="transmembrane region" description="Helical" evidence="1">
    <location>
        <begin position="167"/>
        <end position="186"/>
    </location>
</feature>
<dbReference type="InParanoid" id="G0QYR6"/>
<protein>
    <recommendedName>
        <fullName evidence="4">Transmembrane protein</fullName>
    </recommendedName>
</protein>
<keyword evidence="1" id="KW-0472">Membrane</keyword>
<keyword evidence="1" id="KW-0812">Transmembrane</keyword>
<evidence type="ECO:0000313" key="2">
    <source>
        <dbReference type="EMBL" id="EGR29627.1"/>
    </source>
</evidence>
<feature type="non-terminal residue" evidence="2">
    <location>
        <position position="1"/>
    </location>
</feature>
<evidence type="ECO:0008006" key="4">
    <source>
        <dbReference type="Google" id="ProtNLM"/>
    </source>
</evidence>
<gene>
    <name evidence="2" type="ORF">IMG5_151740</name>
</gene>
<dbReference type="GeneID" id="14905731"/>
<dbReference type="EMBL" id="GL984125">
    <property type="protein sequence ID" value="EGR29627.1"/>
    <property type="molecule type" value="Genomic_DNA"/>
</dbReference>
<dbReference type="AlphaFoldDB" id="G0QYR6"/>
<feature type="transmembrane region" description="Helical" evidence="1">
    <location>
        <begin position="138"/>
        <end position="155"/>
    </location>
</feature>
<evidence type="ECO:0000313" key="3">
    <source>
        <dbReference type="Proteomes" id="UP000008983"/>
    </source>
</evidence>
<keyword evidence="3" id="KW-1185">Reference proteome</keyword>
<evidence type="ECO:0000256" key="1">
    <source>
        <dbReference type="SAM" id="Phobius"/>
    </source>
</evidence>
<organism evidence="2 3">
    <name type="scientific">Ichthyophthirius multifiliis</name>
    <name type="common">White spot disease agent</name>
    <name type="synonym">Ich</name>
    <dbReference type="NCBI Taxonomy" id="5932"/>
    <lineage>
        <taxon>Eukaryota</taxon>
        <taxon>Sar</taxon>
        <taxon>Alveolata</taxon>
        <taxon>Ciliophora</taxon>
        <taxon>Intramacronucleata</taxon>
        <taxon>Oligohymenophorea</taxon>
        <taxon>Hymenostomatida</taxon>
        <taxon>Ophryoglenina</taxon>
        <taxon>Ichthyophthirius</taxon>
    </lineage>
</organism>
<proteinExistence type="predicted"/>